<dbReference type="RefSeq" id="WP_025013508.1">
    <property type="nucleotide sequence ID" value="NZ_AP012544.1"/>
</dbReference>
<feature type="chain" id="PRO_5042062653" evidence="1">
    <location>
        <begin position="25"/>
        <end position="203"/>
    </location>
</feature>
<accession>A0AAD1ERQ6</accession>
<dbReference type="GeneID" id="45547587"/>
<evidence type="ECO:0000313" key="3">
    <source>
        <dbReference type="Proteomes" id="UP000015560"/>
    </source>
</evidence>
<dbReference type="EMBL" id="AP012544">
    <property type="protein sequence ID" value="BAN73492.1"/>
    <property type="molecule type" value="Genomic_DNA"/>
</dbReference>
<evidence type="ECO:0000256" key="1">
    <source>
        <dbReference type="SAM" id="SignalP"/>
    </source>
</evidence>
<sequence length="203" mass="21274">MSKFIKFAGALAALTFGLSPVILAGTTVSAADNANQSVNSTLPTVIPSNVVVDPENNLVSQTTSADGTHITLTYRVTDEQLAAIKKTYSVPSRLNSSKSAFGTMSVASASYTSTSNGSFKLGTAVDVASTIAGLASFNAGLALGVAAILVRTSGVSTVYYHYTQTSWSASDGFHVAVNIKFYKNASHTSYITQTTFDRVYQND</sequence>
<protein>
    <submittedName>
        <fullName evidence="2">Uncharacterized protein</fullName>
    </submittedName>
</protein>
<reference evidence="2 3" key="1">
    <citation type="journal article" date="2013" name="PLoS ONE">
        <title>Genomic Adaptation of the Lactobacillus casei Group.</title>
        <authorList>
            <person name="Toh H."/>
            <person name="Oshima K."/>
            <person name="Nakano A."/>
            <person name="Takahata M."/>
            <person name="Murakami M."/>
            <person name="Takaki T."/>
            <person name="Nishiyama H."/>
            <person name="Igimi S."/>
            <person name="Hattori M."/>
            <person name="Morita H."/>
        </authorList>
    </citation>
    <scope>NUCLEOTIDE SEQUENCE [LARGE SCALE GENOMIC DNA]</scope>
    <source>
        <strain evidence="2 3">ATCC 393</strain>
    </source>
</reference>
<gene>
    <name evidence="2" type="ORF">LBCZ_0324</name>
</gene>
<name>A0AAD1ERQ6_LACCA</name>
<keyword evidence="1" id="KW-0732">Signal</keyword>
<feature type="signal peptide" evidence="1">
    <location>
        <begin position="1"/>
        <end position="24"/>
    </location>
</feature>
<dbReference type="AlphaFoldDB" id="A0AAD1ERQ6"/>
<evidence type="ECO:0000313" key="2">
    <source>
        <dbReference type="EMBL" id="BAN73492.1"/>
    </source>
</evidence>
<dbReference type="Proteomes" id="UP000015560">
    <property type="component" value="Chromosome"/>
</dbReference>
<proteinExistence type="predicted"/>
<organism evidence="2 3">
    <name type="scientific">Lacticaseibacillus casei DSM 20011 = JCM 1134 = ATCC 393</name>
    <dbReference type="NCBI Taxonomy" id="1423732"/>
    <lineage>
        <taxon>Bacteria</taxon>
        <taxon>Bacillati</taxon>
        <taxon>Bacillota</taxon>
        <taxon>Bacilli</taxon>
        <taxon>Lactobacillales</taxon>
        <taxon>Lactobacillaceae</taxon>
        <taxon>Lacticaseibacillus</taxon>
    </lineage>
</organism>